<evidence type="ECO:0000256" key="1">
    <source>
        <dbReference type="SAM" id="MobiDB-lite"/>
    </source>
</evidence>
<feature type="transmembrane region" description="Helical" evidence="2">
    <location>
        <begin position="649"/>
        <end position="670"/>
    </location>
</feature>
<dbReference type="NCBIfam" id="TIGR01597">
    <property type="entry name" value="PYST-B"/>
    <property type="match status" value="1"/>
</dbReference>
<dbReference type="Proteomes" id="UP000030659">
    <property type="component" value="Unassembled WGS sequence"/>
</dbReference>
<feature type="compositionally biased region" description="Low complexity" evidence="1">
    <location>
        <begin position="550"/>
        <end position="559"/>
    </location>
</feature>
<dbReference type="Pfam" id="PF09592">
    <property type="entry name" value="DUF2031"/>
    <property type="match status" value="1"/>
</dbReference>
<evidence type="ECO:0000313" key="3">
    <source>
        <dbReference type="EMBL" id="EUD69692.1"/>
    </source>
</evidence>
<evidence type="ECO:0000313" key="4">
    <source>
        <dbReference type="Proteomes" id="UP000030659"/>
    </source>
</evidence>
<name>W7A8Z2_PLAVN</name>
<feature type="compositionally biased region" description="Polar residues" evidence="1">
    <location>
        <begin position="348"/>
        <end position="360"/>
    </location>
</feature>
<sequence length="1002" mass="114815">MSEEVCKIFYSIDGVFKNGKPDLKKINTNNEYLRYCPRDNRGVVKCKDDIDGIDALCACLIDDIFKLPIDKQKRENNDNQYIEYIMMWLSFRLFQSQSYSSQTLRDFYNNRIVKTHLKYGYDYELDKKKQLLDANLYYMSRLYQLFNEMCHITLKYSKNNRYIKDIKNDSVRFYNNYKSLYDYINECDSYLSLLNNLKTLYENFKSSLIKNNRRNRYRSTVSVNLINLPHTRQADKTSTIGFECPKCKKVNSNIEKINPKAVPKLPKSKSAGSSSQQSQKQAQKQKSETPPNKPASRTPPVESPPTPKKTQIPLAPPAEQQLPSPPQHVLSPEPSSTPTIQKELPGSQGVSNSPVGQLSDQRNKSKDSDSNQRNTASEIGKQGGDIEHKPEQSQDGQQQNSGSKQGAPSGGTGDPPLGPHPPSQDGKSDITNPLNQSETSSTSGESIDLWSPFFKLLLNGKEYFDKASDFIEQNRQRFNDAKDKITGAYKDAMDSLKSVYSASSDYFNNIINNITDQLNQVNTPKSSSSGDNLPQSGDQSKKTVDPLPHQSSAPSIDSPPIIPPNPLQQNQSSPQPQSIPPHPPQINTSTQKTPAQINVQLLKSPSSDPISRPPWNIIPTTWNGSVDCKPKINLMSVTLVCCTSEQCSLTGVSVTLILIPIILLIVYKYLSSGWRKEIKRKKNMKKVINSIGGKRPVQIIINASSQKKKIIKSINSVYGKKSPLLNIYKLMQADPELHFINERSIYFERNIINFRNNRTLADADNQCDLNSFYESTLSLANKFNDCNDGDEEITNIRNAIDSQIKHHKENNTLPNLNNVDKKTKKLIYELQKEFEEVKKCLDNERNDELATQPIQNKKIIKKDKNIPVSKNEHFKQLENYENVLVSDDDSFEDYDLEDYNMEDYILEDYNLEDYYLEDYNLEDEISKNYPRSRPDKYLIKRKLKKFKIKFLFIIWSFVTTTFAIYMTGYWIFAVRYAPSVHYLIKYAKKIREYSSLIREPYR</sequence>
<feature type="compositionally biased region" description="Polar residues" evidence="1">
    <location>
        <begin position="520"/>
        <end position="538"/>
    </location>
</feature>
<feature type="region of interest" description="Disordered" evidence="1">
    <location>
        <begin position="255"/>
        <end position="446"/>
    </location>
</feature>
<evidence type="ECO:0008006" key="5">
    <source>
        <dbReference type="Google" id="ProtNLM"/>
    </source>
</evidence>
<keyword evidence="2" id="KW-0472">Membrane</keyword>
<gene>
    <name evidence="3" type="ORF">YYG_05080</name>
</gene>
<dbReference type="AlphaFoldDB" id="W7A8Z2"/>
<protein>
    <recommendedName>
        <fullName evidence="5">PIR protein CIR protein</fullName>
    </recommendedName>
</protein>
<evidence type="ECO:0000256" key="2">
    <source>
        <dbReference type="SAM" id="Phobius"/>
    </source>
</evidence>
<feature type="compositionally biased region" description="Polar residues" evidence="1">
    <location>
        <begin position="429"/>
        <end position="445"/>
    </location>
</feature>
<keyword evidence="2" id="KW-0812">Transmembrane</keyword>
<reference evidence="3 4" key="1">
    <citation type="submission" date="2013-02" db="EMBL/GenBank/DDBJ databases">
        <title>The Genome Sequence of Plasmodium vinckei petteri CR.</title>
        <authorList>
            <consortium name="The Broad Institute Genome Sequencing Platform"/>
            <consortium name="The Broad Institute Genome Sequencing Center for Infectious Disease"/>
            <person name="Neafsey D."/>
            <person name="Cheeseman I."/>
            <person name="Volkman S."/>
            <person name="Adams J."/>
            <person name="Walker B."/>
            <person name="Young S.K."/>
            <person name="Zeng Q."/>
            <person name="Gargeya S."/>
            <person name="Fitzgerald M."/>
            <person name="Haas B."/>
            <person name="Abouelleil A."/>
            <person name="Alvarado L."/>
            <person name="Arachchi H.M."/>
            <person name="Berlin A.M."/>
            <person name="Chapman S.B."/>
            <person name="Dewar J."/>
            <person name="Goldberg J."/>
            <person name="Griggs A."/>
            <person name="Gujja S."/>
            <person name="Hansen M."/>
            <person name="Howarth C."/>
            <person name="Imamovic A."/>
            <person name="Larimer J."/>
            <person name="McCowan C."/>
            <person name="Murphy C."/>
            <person name="Neiman D."/>
            <person name="Pearson M."/>
            <person name="Priest M."/>
            <person name="Roberts A."/>
            <person name="Saif S."/>
            <person name="Shea T."/>
            <person name="Sisk P."/>
            <person name="Sykes S."/>
            <person name="Wortman J."/>
            <person name="Nusbaum C."/>
            <person name="Birren B."/>
        </authorList>
    </citation>
    <scope>NUCLEOTIDE SEQUENCE [LARGE SCALE GENOMIC DNA]</scope>
    <source>
        <strain evidence="3 4">CR</strain>
    </source>
</reference>
<proteinExistence type="predicted"/>
<feature type="compositionally biased region" description="Low complexity" evidence="1">
    <location>
        <begin position="567"/>
        <end position="576"/>
    </location>
</feature>
<dbReference type="InterPro" id="IPR006477">
    <property type="entry name" value="Yir_bir_cir"/>
</dbReference>
<dbReference type="EMBL" id="KI965412">
    <property type="protein sequence ID" value="EUD69692.1"/>
    <property type="molecule type" value="Genomic_DNA"/>
</dbReference>
<dbReference type="NCBIfam" id="TIGR01590">
    <property type="entry name" value="yir-bir-cir_Pla"/>
    <property type="match status" value="1"/>
</dbReference>
<feature type="compositionally biased region" description="Low complexity" evidence="1">
    <location>
        <begin position="393"/>
        <end position="406"/>
    </location>
</feature>
<dbReference type="Pfam" id="PF06022">
    <property type="entry name" value="Cir_Bir_Yir"/>
    <property type="match status" value="1"/>
</dbReference>
<feature type="compositionally biased region" description="Basic and acidic residues" evidence="1">
    <location>
        <begin position="361"/>
        <end position="370"/>
    </location>
</feature>
<keyword evidence="2" id="KW-1133">Transmembrane helix</keyword>
<organism evidence="3 4">
    <name type="scientific">Plasmodium vinckei petteri</name>
    <dbReference type="NCBI Taxonomy" id="138298"/>
    <lineage>
        <taxon>Eukaryota</taxon>
        <taxon>Sar</taxon>
        <taxon>Alveolata</taxon>
        <taxon>Apicomplexa</taxon>
        <taxon>Aconoidasida</taxon>
        <taxon>Haemosporida</taxon>
        <taxon>Plasmodiidae</taxon>
        <taxon>Plasmodium</taxon>
        <taxon>Plasmodium (Vinckeia)</taxon>
    </lineage>
</organism>
<accession>W7A8Z2</accession>
<dbReference type="InterPro" id="IPR006484">
    <property type="entry name" value="PYST_B"/>
</dbReference>
<feature type="transmembrane region" description="Helical" evidence="2">
    <location>
        <begin position="950"/>
        <end position="972"/>
    </location>
</feature>
<feature type="compositionally biased region" description="Low complexity" evidence="1">
    <location>
        <begin position="268"/>
        <end position="284"/>
    </location>
</feature>
<feature type="region of interest" description="Disordered" evidence="1">
    <location>
        <begin position="520"/>
        <end position="591"/>
    </location>
</feature>